<dbReference type="EMBL" id="BSXT01000494">
    <property type="protein sequence ID" value="GMF28701.1"/>
    <property type="molecule type" value="Genomic_DNA"/>
</dbReference>
<feature type="region of interest" description="Disordered" evidence="2">
    <location>
        <begin position="1"/>
        <end position="26"/>
    </location>
</feature>
<feature type="transmembrane region" description="Helical" evidence="3">
    <location>
        <begin position="998"/>
        <end position="1029"/>
    </location>
</feature>
<evidence type="ECO:0000313" key="5">
    <source>
        <dbReference type="Proteomes" id="UP001165121"/>
    </source>
</evidence>
<feature type="transmembrane region" description="Helical" evidence="3">
    <location>
        <begin position="372"/>
        <end position="394"/>
    </location>
</feature>
<dbReference type="PANTHER" id="PTHR13018">
    <property type="entry name" value="PROBABLE MEMBRANE PROTEIN DUF221-RELATED"/>
    <property type="match status" value="1"/>
</dbReference>
<feature type="transmembrane region" description="Helical" evidence="3">
    <location>
        <begin position="1069"/>
        <end position="1096"/>
    </location>
</feature>
<feature type="transmembrane region" description="Helical" evidence="3">
    <location>
        <begin position="1194"/>
        <end position="1220"/>
    </location>
</feature>
<keyword evidence="1" id="KW-0175">Coiled coil</keyword>
<keyword evidence="3" id="KW-0812">Transmembrane</keyword>
<evidence type="ECO:0000256" key="3">
    <source>
        <dbReference type="SAM" id="Phobius"/>
    </source>
</evidence>
<organism evidence="4 5">
    <name type="scientific">Phytophthora fragariaefolia</name>
    <dbReference type="NCBI Taxonomy" id="1490495"/>
    <lineage>
        <taxon>Eukaryota</taxon>
        <taxon>Sar</taxon>
        <taxon>Stramenopiles</taxon>
        <taxon>Oomycota</taxon>
        <taxon>Peronosporomycetes</taxon>
        <taxon>Peronosporales</taxon>
        <taxon>Peronosporaceae</taxon>
        <taxon>Phytophthora</taxon>
    </lineage>
</organism>
<feature type="region of interest" description="Disordered" evidence="2">
    <location>
        <begin position="1418"/>
        <end position="1502"/>
    </location>
</feature>
<feature type="compositionally biased region" description="Acidic residues" evidence="2">
    <location>
        <begin position="1"/>
        <end position="11"/>
    </location>
</feature>
<proteinExistence type="predicted"/>
<comment type="caution">
    <text evidence="4">The sequence shown here is derived from an EMBL/GenBank/DDBJ whole genome shotgun (WGS) entry which is preliminary data.</text>
</comment>
<dbReference type="InterPro" id="IPR045122">
    <property type="entry name" value="Csc1-like"/>
</dbReference>
<keyword evidence="5" id="KW-1185">Reference proteome</keyword>
<sequence>MAEPPAEDSVDSPELAQVQESDSVVVDENSLELAQEQESDPVVVDEISPELAQEQESDPVMVDENSTELAQQQESDPVVVGDNSPGLAQQQESDSVVVNEDSPELAQQQEADPVVVDAIAADSNDQQGADSDHPLEEEISGGDVAPEVTAAEQRAAVKDDAGQDNLNQAESPVSVEQVEVKVEAATPAVSGDGNAGLFQALDMTPLEKSVAAESSKPNVLASRPRAESRRQTGSFLEAGTRAERFKEMVRKARNNAKKDRLAEGSKSVFQVHMDHIGALGIGMQLYFMLTKYLSVVFLCMGIISLPAIMVNSYGHGITSKMVDPLQLAYSSIGNGGVNSDTAATPRSCLPIGDIDCTWETVDTPLTSNPNTVTWIVTITDVLYSFVFMCFLLFYSYRAKKAIKEHQNKHLTPARYAVMVRGLPRDATEKEIMEHFNNLYDLTKAEEYSKLWFGMCWGKRNKVKRSRSKKAINRSVVSNVNHLEGFTTISKDLYLNSWIAEVSVAHPTGGLLRTFLKMQHLDQKKKELDDLIDQLEKEKSQSLADFSAADEKLIHASKKKLLKVEDQFKKKTQKIKALKGVLPESNEAVEKKKLKEEKNLNTLSSKQKLAAAAKSSTRASKQKLAAAAKAAKTAATNTQQAFDWDGCECAFVVFNNLESRRRCLQDYRQSARWLARKWQPSILRFRNGTYPLIVTSAPEPSNILWENLEVTERGRFYRQFVTNLVTAMLLIISCAIISAAQSAQEQFASKMPPEGLCDRSLPAVYFADTSFTVNTTTRRSISWSLAWDPTANCSLGESGDSRYHIAYTNGITNDLDSSRLSYGSADPDPTRCVEPCISESSTQECNTLPCFYYDELVESGGKTCETYEASHVLYCYCSSTLTASINENGFVEGPKKLWSNIPCRGYIKDYLIKNSFILLAAGIVVVVNFLLDNILRMFAVFERHTSDSTRTIRVAVRMFVAQFLNTALIVIIVNASFGLRGVPVAKELLGGKYKDFQRGWYPTVGMGIATTMLLNAFLPQFTLFAQMYIWSPVYRWYKRRSIRTQHKMDKLYAGPKFDISERYPMVLNSVFVTMVFCGGVPVLLFIGAVASAGIYWFDKLSILHLYSVRTTYDEILGEVTIQALPWTLALHLAFSAWMYGNTELLKGTMLNLPWLLKSVGLSSVVRDNPNATSDQLYAILTDKIGKYDVLGQYGFLVKIVFSHVLLMTVLCFIVVVGLLLYTIFGRLVFVVIGQMLALMKQVALFPVELIHSLFVKDDSESLPKETDSLQQKEKLPVVMLPEFTEPFVMSVSKKYKPDETLGFQKNTFDNTEELTCVWPEDEVTGNIVTRVAGERKLTWETMQAPVKSYAIEANDNYKLVVKRITESWAQVKEARRNEHAPEPVALGKVMPMLGNQYEHQVENAVAATDMIMVVTKKDEDPADAPAEDARPEETANSAELEQTRIDAPVSDELTSNNDEAAPDTADAGSDDVAELEDASAAGPVNAENEQNEEGDAAQNDDVE</sequence>
<feature type="compositionally biased region" description="Polar residues" evidence="2">
    <location>
        <begin position="86"/>
        <end position="96"/>
    </location>
</feature>
<protein>
    <submittedName>
        <fullName evidence="4">Unnamed protein product</fullName>
    </submittedName>
</protein>
<feature type="coiled-coil region" evidence="1">
    <location>
        <begin position="517"/>
        <end position="551"/>
    </location>
</feature>
<dbReference type="PANTHER" id="PTHR13018:SF5">
    <property type="entry name" value="RE44586P"/>
    <property type="match status" value="1"/>
</dbReference>
<feature type="region of interest" description="Disordered" evidence="2">
    <location>
        <begin position="212"/>
        <end position="232"/>
    </location>
</feature>
<keyword evidence="3" id="KW-1133">Transmembrane helix</keyword>
<dbReference type="OrthoDB" id="192629at2759"/>
<keyword evidence="3" id="KW-0472">Membrane</keyword>
<feature type="transmembrane region" description="Helical" evidence="3">
    <location>
        <begin position="955"/>
        <end position="978"/>
    </location>
</feature>
<feature type="transmembrane region" description="Helical" evidence="3">
    <location>
        <begin position="719"/>
        <end position="739"/>
    </location>
</feature>
<feature type="compositionally biased region" description="Acidic residues" evidence="2">
    <location>
        <begin position="1488"/>
        <end position="1502"/>
    </location>
</feature>
<dbReference type="GO" id="GO:0005886">
    <property type="term" value="C:plasma membrane"/>
    <property type="evidence" value="ECO:0007669"/>
    <property type="project" value="TreeGrafter"/>
</dbReference>
<feature type="transmembrane region" description="Helical" evidence="3">
    <location>
        <begin position="915"/>
        <end position="934"/>
    </location>
</feature>
<dbReference type="Proteomes" id="UP001165121">
    <property type="component" value="Unassembled WGS sequence"/>
</dbReference>
<feature type="transmembrane region" description="Helical" evidence="3">
    <location>
        <begin position="1226"/>
        <end position="1246"/>
    </location>
</feature>
<dbReference type="GO" id="GO:0005227">
    <property type="term" value="F:calcium-activated cation channel activity"/>
    <property type="evidence" value="ECO:0007669"/>
    <property type="project" value="InterPro"/>
</dbReference>
<gene>
    <name evidence="4" type="ORF">Pfra01_000599500</name>
</gene>
<name>A0A9W6WV56_9STRA</name>
<feature type="compositionally biased region" description="Acidic residues" evidence="2">
    <location>
        <begin position="1467"/>
        <end position="1476"/>
    </location>
</feature>
<feature type="transmembrane region" description="Helical" evidence="3">
    <location>
        <begin position="292"/>
        <end position="314"/>
    </location>
</feature>
<feature type="compositionally biased region" description="Low complexity" evidence="2">
    <location>
        <begin position="111"/>
        <end position="122"/>
    </location>
</feature>
<accession>A0A9W6WV56</accession>
<reference evidence="4" key="1">
    <citation type="submission" date="2023-04" db="EMBL/GenBank/DDBJ databases">
        <title>Phytophthora fragariaefolia NBRC 109709.</title>
        <authorList>
            <person name="Ichikawa N."/>
            <person name="Sato H."/>
            <person name="Tonouchi N."/>
        </authorList>
    </citation>
    <scope>NUCLEOTIDE SEQUENCE</scope>
    <source>
        <strain evidence="4">NBRC 109709</strain>
    </source>
</reference>
<evidence type="ECO:0000256" key="2">
    <source>
        <dbReference type="SAM" id="MobiDB-lite"/>
    </source>
</evidence>
<evidence type="ECO:0000256" key="1">
    <source>
        <dbReference type="SAM" id="Coils"/>
    </source>
</evidence>
<feature type="region of interest" description="Disordered" evidence="2">
    <location>
        <begin position="50"/>
        <end position="174"/>
    </location>
</feature>
<evidence type="ECO:0000313" key="4">
    <source>
        <dbReference type="EMBL" id="GMF28701.1"/>
    </source>
</evidence>